<reference evidence="9 10" key="1">
    <citation type="submission" date="2018-06" db="EMBL/GenBank/DDBJ databases">
        <title>Comparative genomics reveals the genomic features of Rhizophagus irregularis, R. cerebriforme, R. diaphanum and Gigaspora rosea, and their symbiotic lifestyle signature.</title>
        <authorList>
            <person name="Morin E."/>
            <person name="San Clemente H."/>
            <person name="Chen E.C.H."/>
            <person name="De La Providencia I."/>
            <person name="Hainaut M."/>
            <person name="Kuo A."/>
            <person name="Kohler A."/>
            <person name="Murat C."/>
            <person name="Tang N."/>
            <person name="Roy S."/>
            <person name="Loubradou J."/>
            <person name="Henrissat B."/>
            <person name="Grigoriev I.V."/>
            <person name="Corradi N."/>
            <person name="Roux C."/>
            <person name="Martin F.M."/>
        </authorList>
    </citation>
    <scope>NUCLEOTIDE SEQUENCE [LARGE SCALE GENOMIC DNA]</scope>
    <source>
        <strain evidence="9 10">DAOM 194757</strain>
    </source>
</reference>
<evidence type="ECO:0000259" key="8">
    <source>
        <dbReference type="SMART" id="SM01312"/>
    </source>
</evidence>
<keyword evidence="10" id="KW-1185">Reference proteome</keyword>
<evidence type="ECO:0000256" key="5">
    <source>
        <dbReference type="ARBA" id="ARBA00015162"/>
    </source>
</evidence>
<comment type="caution">
    <text evidence="9">The sequence shown here is derived from an EMBL/GenBank/DDBJ whole genome shotgun (WGS) entry which is preliminary data.</text>
</comment>
<feature type="non-terminal residue" evidence="9">
    <location>
        <position position="1"/>
    </location>
</feature>
<name>A0A397TVH0_9GLOM</name>
<keyword evidence="7" id="KW-0539">Nucleus</keyword>
<dbReference type="GO" id="GO:0005634">
    <property type="term" value="C:nucleus"/>
    <property type="evidence" value="ECO:0007669"/>
    <property type="project" value="UniProtKB-SubCell"/>
</dbReference>
<proteinExistence type="inferred from homology"/>
<keyword evidence="6" id="KW-0963">Cytoplasm</keyword>
<evidence type="ECO:0000256" key="7">
    <source>
        <dbReference type="ARBA" id="ARBA00023242"/>
    </source>
</evidence>
<comment type="subcellular location">
    <subcellularLocation>
        <location evidence="3">Cytoplasm</location>
    </subcellularLocation>
    <subcellularLocation>
        <location evidence="2">Nucleus</location>
    </subcellularLocation>
</comment>
<dbReference type="Proteomes" id="UP000266673">
    <property type="component" value="Unassembled WGS sequence"/>
</dbReference>
<dbReference type="InterPro" id="IPR028094">
    <property type="entry name" value="RTC4_C"/>
</dbReference>
<organism evidence="9 10">
    <name type="scientific">Gigaspora rosea</name>
    <dbReference type="NCBI Taxonomy" id="44941"/>
    <lineage>
        <taxon>Eukaryota</taxon>
        <taxon>Fungi</taxon>
        <taxon>Fungi incertae sedis</taxon>
        <taxon>Mucoromycota</taxon>
        <taxon>Glomeromycotina</taxon>
        <taxon>Glomeromycetes</taxon>
        <taxon>Diversisporales</taxon>
        <taxon>Gigasporaceae</taxon>
        <taxon>Gigaspora</taxon>
    </lineage>
</organism>
<gene>
    <name evidence="9" type="ORF">C2G38_1994434</name>
</gene>
<dbReference type="GO" id="GO:0005737">
    <property type="term" value="C:cytoplasm"/>
    <property type="evidence" value="ECO:0007669"/>
    <property type="project" value="UniProtKB-SubCell"/>
</dbReference>
<evidence type="ECO:0000256" key="6">
    <source>
        <dbReference type="ARBA" id="ARBA00022490"/>
    </source>
</evidence>
<dbReference type="PANTHER" id="PTHR41391">
    <property type="entry name" value="RESTRICTION OF TELOMERE CAPPING PROTEIN 4"/>
    <property type="match status" value="1"/>
</dbReference>
<evidence type="ECO:0000256" key="1">
    <source>
        <dbReference type="ARBA" id="ARBA00002738"/>
    </source>
</evidence>
<comment type="similarity">
    <text evidence="4">Belongs to the RTC4 family.</text>
</comment>
<dbReference type="Pfam" id="PF14474">
    <property type="entry name" value="RTC4"/>
    <property type="match status" value="1"/>
</dbReference>
<dbReference type="EMBL" id="QKWP01004438">
    <property type="protein sequence ID" value="RIB00349.1"/>
    <property type="molecule type" value="Genomic_DNA"/>
</dbReference>
<dbReference type="InterPro" id="IPR039024">
    <property type="entry name" value="RTC4"/>
</dbReference>
<dbReference type="PANTHER" id="PTHR41391:SF1">
    <property type="entry name" value="RESTRICTION OF TELOMERE CAPPING PROTEIN 4"/>
    <property type="match status" value="1"/>
</dbReference>
<evidence type="ECO:0000256" key="2">
    <source>
        <dbReference type="ARBA" id="ARBA00004123"/>
    </source>
</evidence>
<evidence type="ECO:0000256" key="3">
    <source>
        <dbReference type="ARBA" id="ARBA00004496"/>
    </source>
</evidence>
<dbReference type="SMART" id="SM01312">
    <property type="entry name" value="RTC4"/>
    <property type="match status" value="1"/>
</dbReference>
<comment type="function">
    <text evidence="1">May be involved in a process influencing telomere capping.</text>
</comment>
<feature type="domain" description="Restriction of telomere capping protein 4 C-terminal" evidence="8">
    <location>
        <begin position="43"/>
        <end position="147"/>
    </location>
</feature>
<evidence type="ECO:0000313" key="10">
    <source>
        <dbReference type="Proteomes" id="UP000266673"/>
    </source>
</evidence>
<sequence length="148" mass="17038">FCEIHYAETTIVPIGIKNSYPTEINFTLLEARVTQMKEELFKIINKEIDSYYYNLAIEVCKEVGARKASTPMVLMGRFESLRPGYYGSLGLNIICDTLIKLFIYPNILIFNITYLKKPMDYLQEVLVPEAALRLISQDREGISLEDAR</sequence>
<accession>A0A397TVH0</accession>
<evidence type="ECO:0000313" key="9">
    <source>
        <dbReference type="EMBL" id="RIB00349.1"/>
    </source>
</evidence>
<dbReference type="AlphaFoldDB" id="A0A397TVH0"/>
<protein>
    <recommendedName>
        <fullName evidence="5">Restriction of telomere capping protein 4</fullName>
    </recommendedName>
</protein>
<evidence type="ECO:0000256" key="4">
    <source>
        <dbReference type="ARBA" id="ARBA00009461"/>
    </source>
</evidence>
<dbReference type="OrthoDB" id="128308at2759"/>